<dbReference type="Proteomes" id="UP000515204">
    <property type="component" value="Unplaced"/>
</dbReference>
<organism evidence="11 12">
    <name type="scientific">Dinoponera quadriceps</name>
    <name type="common">South American ant</name>
    <dbReference type="NCBI Taxonomy" id="609295"/>
    <lineage>
        <taxon>Eukaryota</taxon>
        <taxon>Metazoa</taxon>
        <taxon>Ecdysozoa</taxon>
        <taxon>Arthropoda</taxon>
        <taxon>Hexapoda</taxon>
        <taxon>Insecta</taxon>
        <taxon>Pterygota</taxon>
        <taxon>Neoptera</taxon>
        <taxon>Endopterygota</taxon>
        <taxon>Hymenoptera</taxon>
        <taxon>Apocrita</taxon>
        <taxon>Aculeata</taxon>
        <taxon>Formicoidea</taxon>
        <taxon>Formicidae</taxon>
        <taxon>Ponerinae</taxon>
        <taxon>Ponerini</taxon>
        <taxon>Dinoponera</taxon>
    </lineage>
</organism>
<evidence type="ECO:0000256" key="7">
    <source>
        <dbReference type="ARBA" id="ARBA00023136"/>
    </source>
</evidence>
<dbReference type="AlphaFoldDB" id="A0A6P3Y085"/>
<keyword evidence="4 10" id="KW-0812">Transmembrane</keyword>
<comment type="subcellular location">
    <subcellularLocation>
        <location evidence="1 10">Cell membrane</location>
        <topology evidence="1 10">Multi-pass membrane protein</topology>
    </subcellularLocation>
</comment>
<comment type="caution">
    <text evidence="10">Lacks conserved residue(s) required for the propagation of feature annotation.</text>
</comment>
<evidence type="ECO:0000256" key="3">
    <source>
        <dbReference type="ARBA" id="ARBA00022606"/>
    </source>
</evidence>
<feature type="transmembrane region" description="Helical" evidence="10">
    <location>
        <begin position="6"/>
        <end position="27"/>
    </location>
</feature>
<evidence type="ECO:0000256" key="2">
    <source>
        <dbReference type="ARBA" id="ARBA00022475"/>
    </source>
</evidence>
<evidence type="ECO:0000313" key="11">
    <source>
        <dbReference type="Proteomes" id="UP000515204"/>
    </source>
</evidence>
<dbReference type="Pfam" id="PF02949">
    <property type="entry name" value="7tm_6"/>
    <property type="match status" value="1"/>
</dbReference>
<keyword evidence="6 10" id="KW-1133">Transmembrane helix</keyword>
<dbReference type="PANTHER" id="PTHR21137">
    <property type="entry name" value="ODORANT RECEPTOR"/>
    <property type="match status" value="1"/>
</dbReference>
<dbReference type="KEGG" id="dqu:106749363"/>
<evidence type="ECO:0000256" key="6">
    <source>
        <dbReference type="ARBA" id="ARBA00022989"/>
    </source>
</evidence>
<dbReference type="GO" id="GO:0005549">
    <property type="term" value="F:odorant binding"/>
    <property type="evidence" value="ECO:0007669"/>
    <property type="project" value="InterPro"/>
</dbReference>
<protein>
    <recommendedName>
        <fullName evidence="10">Odorant receptor</fullName>
    </recommendedName>
</protein>
<sequence>MLSHGIRFTCYSLIAFTVIPSVLYIFLEDQDVDIRVKAIGPVSHWLMGAMNYLSLLLRGSEIRRCIEHMEVDWQLVSRTEDREVMLRNAKFGRFVAGFCAVFMHCGVFSYSMVKGMSSLVIVIGNQTVTIPRLPCPFYSNFLDTTVSPTNQIVLMIQFLSGFIVNSITVGACSLAAVFAMHACGQFSVLFLWLNELVGDDDGEEGYRSVEYKLANIVQHHLRVLSFVSYIEQVMYQVCLVQLVGCTLNMCMLGYYSITEWNTEDTKNLMTYGILFVSMTFNIFIICYIGELLSEQCKKVGETAYLTEWYRLPQKTALSLVLIISRSSVVIKMTAGKLIELSLVTFGDVSLFISIN</sequence>
<evidence type="ECO:0000256" key="10">
    <source>
        <dbReference type="RuleBase" id="RU351113"/>
    </source>
</evidence>
<evidence type="ECO:0000256" key="1">
    <source>
        <dbReference type="ARBA" id="ARBA00004651"/>
    </source>
</evidence>
<keyword evidence="9 10" id="KW-0807">Transducer</keyword>
<keyword evidence="2" id="KW-1003">Cell membrane</keyword>
<dbReference type="PANTHER" id="PTHR21137:SF35">
    <property type="entry name" value="ODORANT RECEPTOR 19A-RELATED"/>
    <property type="match status" value="1"/>
</dbReference>
<comment type="similarity">
    <text evidence="10">Belongs to the insect chemoreceptor superfamily. Heteromeric odorant receptor channel (TC 1.A.69) family.</text>
</comment>
<reference evidence="12" key="1">
    <citation type="submission" date="2025-08" db="UniProtKB">
        <authorList>
            <consortium name="RefSeq"/>
        </authorList>
    </citation>
    <scope>IDENTIFICATION</scope>
</reference>
<keyword evidence="11" id="KW-1185">Reference proteome</keyword>
<keyword evidence="3 10" id="KW-0716">Sensory transduction</keyword>
<keyword evidence="8 10" id="KW-0675">Receptor</keyword>
<dbReference type="GO" id="GO:0005886">
    <property type="term" value="C:plasma membrane"/>
    <property type="evidence" value="ECO:0007669"/>
    <property type="project" value="UniProtKB-SubCell"/>
</dbReference>
<dbReference type="OrthoDB" id="6617147at2759"/>
<feature type="transmembrane region" description="Helical" evidence="10">
    <location>
        <begin position="269"/>
        <end position="288"/>
    </location>
</feature>
<feature type="transmembrane region" description="Helical" evidence="10">
    <location>
        <begin position="152"/>
        <end position="179"/>
    </location>
</feature>
<evidence type="ECO:0000256" key="5">
    <source>
        <dbReference type="ARBA" id="ARBA00022725"/>
    </source>
</evidence>
<evidence type="ECO:0000256" key="9">
    <source>
        <dbReference type="ARBA" id="ARBA00023224"/>
    </source>
</evidence>
<feature type="transmembrane region" description="Helical" evidence="10">
    <location>
        <begin position="91"/>
        <end position="110"/>
    </location>
</feature>
<name>A0A6P3Y085_DINQU</name>
<dbReference type="InterPro" id="IPR004117">
    <property type="entry name" value="7tm6_olfct_rcpt"/>
</dbReference>
<dbReference type="GO" id="GO:0004984">
    <property type="term" value="F:olfactory receptor activity"/>
    <property type="evidence" value="ECO:0007669"/>
    <property type="project" value="InterPro"/>
</dbReference>
<accession>A0A6P3Y085</accession>
<dbReference type="RefSeq" id="XP_014484220.1">
    <property type="nucleotide sequence ID" value="XM_014628734.1"/>
</dbReference>
<gene>
    <name evidence="12" type="primary">LOC106749363</name>
</gene>
<keyword evidence="5 10" id="KW-0552">Olfaction</keyword>
<keyword evidence="7 10" id="KW-0472">Membrane</keyword>
<proteinExistence type="inferred from homology"/>
<evidence type="ECO:0000256" key="4">
    <source>
        <dbReference type="ARBA" id="ARBA00022692"/>
    </source>
</evidence>
<dbReference type="GO" id="GO:0007165">
    <property type="term" value="P:signal transduction"/>
    <property type="evidence" value="ECO:0007669"/>
    <property type="project" value="UniProtKB-KW"/>
</dbReference>
<feature type="transmembrane region" description="Helical" evidence="10">
    <location>
        <begin position="233"/>
        <end position="257"/>
    </location>
</feature>
<dbReference type="GeneID" id="106749363"/>
<evidence type="ECO:0000313" key="12">
    <source>
        <dbReference type="RefSeq" id="XP_014484220.1"/>
    </source>
</evidence>
<evidence type="ECO:0000256" key="8">
    <source>
        <dbReference type="ARBA" id="ARBA00023170"/>
    </source>
</evidence>